<dbReference type="Proteomes" id="UP000238218">
    <property type="component" value="Unassembled WGS sequence"/>
</dbReference>
<evidence type="ECO:0000313" key="2">
    <source>
        <dbReference type="Proteomes" id="UP000238218"/>
    </source>
</evidence>
<organism evidence="1 2">
    <name type="scientific">Aphanothece cf. minutissima CCALA 015</name>
    <dbReference type="NCBI Taxonomy" id="2107695"/>
    <lineage>
        <taxon>Bacteria</taxon>
        <taxon>Bacillati</taxon>
        <taxon>Cyanobacteriota</taxon>
        <taxon>Cyanophyceae</taxon>
        <taxon>Oscillatoriophycideae</taxon>
        <taxon>Chroococcales</taxon>
        <taxon>Aphanothecaceae</taxon>
        <taxon>Aphanothece</taxon>
    </lineage>
</organism>
<evidence type="ECO:0000313" key="1">
    <source>
        <dbReference type="EMBL" id="PSB39175.1"/>
    </source>
</evidence>
<keyword evidence="2" id="KW-1185">Reference proteome</keyword>
<gene>
    <name evidence="1" type="ORF">C7B81_00540</name>
</gene>
<reference evidence="1 2" key="1">
    <citation type="submission" date="2018-03" db="EMBL/GenBank/DDBJ databases">
        <title>The ancient ancestry and fast evolution of plastids.</title>
        <authorList>
            <person name="Moore K.R."/>
            <person name="Magnabosco C."/>
            <person name="Momper L."/>
            <person name="Gold D.A."/>
            <person name="Bosak T."/>
            <person name="Fournier G.P."/>
        </authorList>
    </citation>
    <scope>NUCLEOTIDE SEQUENCE [LARGE SCALE GENOMIC DNA]</scope>
    <source>
        <strain evidence="1 2">CCALA 015</strain>
    </source>
</reference>
<proteinExistence type="predicted"/>
<evidence type="ECO:0008006" key="3">
    <source>
        <dbReference type="Google" id="ProtNLM"/>
    </source>
</evidence>
<sequence length="285" mass="30288">MAALVGLADPAQAKTAFDVIFDSGIAGTSFYNTGVKARMSFDFRKDPGNGNTYTLDLGITNTSPASGPSSGTLVGFAFNEPLRDNGSEAISLLRYNPLDSGFGRVFGGVNNTTPNQRSRGVRVDEDEWLAITGSATAPYAPFANFDFCARMSSRDGCHGGSGSTGIGGGSTVNVQFQLKANDASIATADQVAERFYNLFNSFDPGDRWSKAQIALRFQNVKKPNGRTESGGEKVTGAAFWRIPDEGPTDAVPGPLPVLGAAAAFGWSRKMRHRIRHSPTRSSTEL</sequence>
<protein>
    <recommendedName>
        <fullName evidence="3">PEP-CTERM sorting domain-containing protein</fullName>
    </recommendedName>
</protein>
<dbReference type="RefSeq" id="WP_106219374.1">
    <property type="nucleotide sequence ID" value="NZ_PVWP01000001.1"/>
</dbReference>
<name>A0ABX5FB75_9CHRO</name>
<accession>A0ABX5FB75</accession>
<comment type="caution">
    <text evidence="1">The sequence shown here is derived from an EMBL/GenBank/DDBJ whole genome shotgun (WGS) entry which is preliminary data.</text>
</comment>
<dbReference type="EMBL" id="PVWP01000001">
    <property type="protein sequence ID" value="PSB39175.1"/>
    <property type="molecule type" value="Genomic_DNA"/>
</dbReference>